<organism evidence="2 3">
    <name type="scientific">Actinoplanes cyaneus</name>
    <dbReference type="NCBI Taxonomy" id="52696"/>
    <lineage>
        <taxon>Bacteria</taxon>
        <taxon>Bacillati</taxon>
        <taxon>Actinomycetota</taxon>
        <taxon>Actinomycetes</taxon>
        <taxon>Micromonosporales</taxon>
        <taxon>Micromonosporaceae</taxon>
        <taxon>Actinoplanes</taxon>
    </lineage>
</organism>
<accession>A0A919II67</accession>
<dbReference type="AlphaFoldDB" id="A0A919II67"/>
<keyword evidence="3" id="KW-1185">Reference proteome</keyword>
<reference evidence="2" key="1">
    <citation type="submission" date="2021-01" db="EMBL/GenBank/DDBJ databases">
        <title>Whole genome shotgun sequence of Actinoplanes cyaneus NBRC 14990.</title>
        <authorList>
            <person name="Komaki H."/>
            <person name="Tamura T."/>
        </authorList>
    </citation>
    <scope>NUCLEOTIDE SEQUENCE</scope>
    <source>
        <strain evidence="2">NBRC 14990</strain>
    </source>
</reference>
<dbReference type="Proteomes" id="UP000619479">
    <property type="component" value="Unassembled WGS sequence"/>
</dbReference>
<evidence type="ECO:0000313" key="3">
    <source>
        <dbReference type="Proteomes" id="UP000619479"/>
    </source>
</evidence>
<gene>
    <name evidence="2" type="ORF">Acy02nite_02310</name>
</gene>
<name>A0A919II67_9ACTN</name>
<evidence type="ECO:0000256" key="1">
    <source>
        <dbReference type="SAM" id="MobiDB-lite"/>
    </source>
</evidence>
<feature type="region of interest" description="Disordered" evidence="1">
    <location>
        <begin position="48"/>
        <end position="73"/>
    </location>
</feature>
<dbReference type="EMBL" id="BOMH01000002">
    <property type="protein sequence ID" value="GID62350.1"/>
    <property type="molecule type" value="Genomic_DNA"/>
</dbReference>
<sequence>MISHSVPGPPFRAAVVVRATVGAPVTSALGLGLLLSLGLGLGLGDGAGDGSSVPQPAVAVSSRATTTRHGRIS</sequence>
<protein>
    <submittedName>
        <fullName evidence="2">Uncharacterized protein</fullName>
    </submittedName>
</protein>
<feature type="compositionally biased region" description="Low complexity" evidence="1">
    <location>
        <begin position="50"/>
        <end position="62"/>
    </location>
</feature>
<proteinExistence type="predicted"/>
<evidence type="ECO:0000313" key="2">
    <source>
        <dbReference type="EMBL" id="GID62350.1"/>
    </source>
</evidence>
<comment type="caution">
    <text evidence="2">The sequence shown here is derived from an EMBL/GenBank/DDBJ whole genome shotgun (WGS) entry which is preliminary data.</text>
</comment>